<dbReference type="InterPro" id="IPR003016">
    <property type="entry name" value="2-oxoA_DH_lipoyl-BS"/>
</dbReference>
<dbReference type="RefSeq" id="WP_136825259.1">
    <property type="nucleotide sequence ID" value="NZ_SWBP01000001.1"/>
</dbReference>
<gene>
    <name evidence="16" type="primary">odhB</name>
    <name evidence="16" type="ORF">FA046_05090</name>
</gene>
<dbReference type="GO" id="GO:0005829">
    <property type="term" value="C:cytosol"/>
    <property type="evidence" value="ECO:0007669"/>
    <property type="project" value="TreeGrafter"/>
</dbReference>
<dbReference type="InterPro" id="IPR000089">
    <property type="entry name" value="Biotin_lipoyl"/>
</dbReference>
<evidence type="ECO:0000256" key="6">
    <source>
        <dbReference type="ARBA" id="ARBA00019511"/>
    </source>
</evidence>
<dbReference type="OrthoDB" id="9805770at2"/>
<dbReference type="InterPro" id="IPR004167">
    <property type="entry name" value="PSBD"/>
</dbReference>
<feature type="domain" description="Peripheral subunit-binding (PSBD)" evidence="15">
    <location>
        <begin position="216"/>
        <end position="253"/>
    </location>
</feature>
<dbReference type="Pfam" id="PF00364">
    <property type="entry name" value="Biotin_lipoyl"/>
    <property type="match status" value="2"/>
</dbReference>
<dbReference type="Gene3D" id="4.10.320.10">
    <property type="entry name" value="E3-binding domain"/>
    <property type="match status" value="1"/>
</dbReference>
<dbReference type="Pfam" id="PF00198">
    <property type="entry name" value="2-oxoacid_dh"/>
    <property type="match status" value="1"/>
</dbReference>
<dbReference type="Pfam" id="PF02817">
    <property type="entry name" value="E3_binding"/>
    <property type="match status" value="1"/>
</dbReference>
<accession>A0A4U1C8M7</accession>
<dbReference type="NCBIfam" id="NF004309">
    <property type="entry name" value="PRK05704.1"/>
    <property type="match status" value="1"/>
</dbReference>
<feature type="domain" description="Lipoyl-binding" evidence="14">
    <location>
        <begin position="110"/>
        <end position="184"/>
    </location>
</feature>
<organism evidence="16 17">
    <name type="scientific">Pedobacter cryophilus</name>
    <dbReference type="NCBI Taxonomy" id="2571271"/>
    <lineage>
        <taxon>Bacteria</taxon>
        <taxon>Pseudomonadati</taxon>
        <taxon>Bacteroidota</taxon>
        <taxon>Sphingobacteriia</taxon>
        <taxon>Sphingobacteriales</taxon>
        <taxon>Sphingobacteriaceae</taxon>
        <taxon>Pedobacter</taxon>
    </lineage>
</organism>
<feature type="compositionally biased region" description="Basic and acidic residues" evidence="13">
    <location>
        <begin position="277"/>
        <end position="286"/>
    </location>
</feature>
<dbReference type="GO" id="GO:0033512">
    <property type="term" value="P:L-lysine catabolic process to acetyl-CoA via saccharopine"/>
    <property type="evidence" value="ECO:0007669"/>
    <property type="project" value="UniProtKB-UniRule"/>
</dbReference>
<name>A0A4U1C8M7_9SPHI</name>
<dbReference type="InterPro" id="IPR023213">
    <property type="entry name" value="CAT-like_dom_sf"/>
</dbReference>
<dbReference type="InterPro" id="IPR050537">
    <property type="entry name" value="2-oxoacid_dehydrogenase"/>
</dbReference>
<dbReference type="Gene3D" id="2.40.50.100">
    <property type="match status" value="2"/>
</dbReference>
<evidence type="ECO:0000256" key="13">
    <source>
        <dbReference type="SAM" id="MobiDB-lite"/>
    </source>
</evidence>
<keyword evidence="8 12" id="KW-0808">Transferase</keyword>
<evidence type="ECO:0000256" key="1">
    <source>
        <dbReference type="ARBA" id="ARBA00001938"/>
    </source>
</evidence>
<protein>
    <recommendedName>
        <fullName evidence="6 12">Dihydrolipoyllysine-residue succinyltransferase component of 2-oxoglutarate dehydrogenase complex</fullName>
        <ecNumber evidence="5 12">2.3.1.61</ecNumber>
    </recommendedName>
    <alternativeName>
        <fullName evidence="12">2-oxoglutarate dehydrogenase complex component E2</fullName>
    </alternativeName>
</protein>
<dbReference type="GO" id="GO:0004149">
    <property type="term" value="F:dihydrolipoyllysine-residue succinyltransferase activity"/>
    <property type="evidence" value="ECO:0007669"/>
    <property type="project" value="UniProtKB-UniRule"/>
</dbReference>
<evidence type="ECO:0000313" key="17">
    <source>
        <dbReference type="Proteomes" id="UP000308181"/>
    </source>
</evidence>
<evidence type="ECO:0000256" key="7">
    <source>
        <dbReference type="ARBA" id="ARBA00022532"/>
    </source>
</evidence>
<dbReference type="InterPro" id="IPR001078">
    <property type="entry name" value="2-oxoacid_DH_actylTfrase"/>
</dbReference>
<dbReference type="InterPro" id="IPR006255">
    <property type="entry name" value="SucB"/>
</dbReference>
<comment type="similarity">
    <text evidence="4 12">Belongs to the 2-oxoacid dehydrogenase family.</text>
</comment>
<dbReference type="PANTHER" id="PTHR43416:SF5">
    <property type="entry name" value="DIHYDROLIPOYLLYSINE-RESIDUE SUCCINYLTRANSFERASE COMPONENT OF 2-OXOGLUTARATE DEHYDROGENASE COMPLEX, MITOCHONDRIAL"/>
    <property type="match status" value="1"/>
</dbReference>
<dbReference type="GO" id="GO:0006099">
    <property type="term" value="P:tricarboxylic acid cycle"/>
    <property type="evidence" value="ECO:0007669"/>
    <property type="project" value="UniProtKB-UniRule"/>
</dbReference>
<evidence type="ECO:0000256" key="4">
    <source>
        <dbReference type="ARBA" id="ARBA00007317"/>
    </source>
</evidence>
<dbReference type="FunFam" id="3.30.559.10:FF:000007">
    <property type="entry name" value="Dihydrolipoamide acetyltransferase component of pyruvate dehydrogenase complex"/>
    <property type="match status" value="1"/>
</dbReference>
<dbReference type="GO" id="GO:0045252">
    <property type="term" value="C:oxoglutarate dehydrogenase complex"/>
    <property type="evidence" value="ECO:0007669"/>
    <property type="project" value="UniProtKB-UniRule"/>
</dbReference>
<dbReference type="SUPFAM" id="SSF47005">
    <property type="entry name" value="Peripheral subunit-binding domain of 2-oxo acid dehydrogenase complex"/>
    <property type="match status" value="1"/>
</dbReference>
<evidence type="ECO:0000256" key="12">
    <source>
        <dbReference type="RuleBase" id="RU361138"/>
    </source>
</evidence>
<dbReference type="InterPro" id="IPR036625">
    <property type="entry name" value="E3-bd_dom_sf"/>
</dbReference>
<keyword evidence="10 12" id="KW-0012">Acyltransferase</keyword>
<proteinExistence type="inferred from homology"/>
<reference evidence="16 17" key="1">
    <citation type="submission" date="2019-04" db="EMBL/GenBank/DDBJ databases">
        <title>Pedobacter sp. AR-3-17 sp. nov., isolated from Arctic soil.</title>
        <authorList>
            <person name="Dahal R.H."/>
            <person name="Kim D.-U."/>
        </authorList>
    </citation>
    <scope>NUCLEOTIDE SEQUENCE [LARGE SCALE GENOMIC DNA]</scope>
    <source>
        <strain evidence="16 17">AR-3-17</strain>
    </source>
</reference>
<dbReference type="PROSITE" id="PS00189">
    <property type="entry name" value="LIPOYL"/>
    <property type="match status" value="2"/>
</dbReference>
<dbReference type="AlphaFoldDB" id="A0A4U1C8M7"/>
<dbReference type="SUPFAM" id="SSF51230">
    <property type="entry name" value="Single hybrid motif"/>
    <property type="match status" value="2"/>
</dbReference>
<evidence type="ECO:0000256" key="8">
    <source>
        <dbReference type="ARBA" id="ARBA00022679"/>
    </source>
</evidence>
<dbReference type="InterPro" id="IPR011053">
    <property type="entry name" value="Single_hybrid_motif"/>
</dbReference>
<dbReference type="PROSITE" id="PS51826">
    <property type="entry name" value="PSBD"/>
    <property type="match status" value="1"/>
</dbReference>
<dbReference type="SUPFAM" id="SSF52777">
    <property type="entry name" value="CoA-dependent acyltransferases"/>
    <property type="match status" value="1"/>
</dbReference>
<evidence type="ECO:0000259" key="15">
    <source>
        <dbReference type="PROSITE" id="PS51826"/>
    </source>
</evidence>
<dbReference type="PANTHER" id="PTHR43416">
    <property type="entry name" value="DIHYDROLIPOYLLYSINE-RESIDUE SUCCINYLTRANSFERASE COMPONENT OF 2-OXOGLUTARATE DEHYDROGENASE COMPLEX, MITOCHONDRIAL-RELATED"/>
    <property type="match status" value="1"/>
</dbReference>
<dbReference type="CDD" id="cd06849">
    <property type="entry name" value="lipoyl_domain"/>
    <property type="match status" value="2"/>
</dbReference>
<comment type="caution">
    <text evidence="16">The sequence shown here is derived from an EMBL/GenBank/DDBJ whole genome shotgun (WGS) entry which is preliminary data.</text>
</comment>
<keyword evidence="7 12" id="KW-0816">Tricarboxylic acid cycle</keyword>
<feature type="region of interest" description="Disordered" evidence="13">
    <location>
        <begin position="253"/>
        <end position="286"/>
    </location>
</feature>
<evidence type="ECO:0000256" key="10">
    <source>
        <dbReference type="ARBA" id="ARBA00023315"/>
    </source>
</evidence>
<evidence type="ECO:0000256" key="5">
    <source>
        <dbReference type="ARBA" id="ARBA00012945"/>
    </source>
</evidence>
<comment type="cofactor">
    <cofactor evidence="1">
        <name>(R)-lipoate</name>
        <dbReference type="ChEBI" id="CHEBI:83088"/>
    </cofactor>
</comment>
<dbReference type="EC" id="2.3.1.61" evidence="5 12"/>
<evidence type="ECO:0000256" key="3">
    <source>
        <dbReference type="ARBA" id="ARBA00005145"/>
    </source>
</evidence>
<feature type="compositionally biased region" description="Low complexity" evidence="13">
    <location>
        <begin position="254"/>
        <end position="273"/>
    </location>
</feature>
<dbReference type="Gene3D" id="3.30.559.10">
    <property type="entry name" value="Chloramphenicol acetyltransferase-like domain"/>
    <property type="match status" value="1"/>
</dbReference>
<dbReference type="EMBL" id="SWBP01000001">
    <property type="protein sequence ID" value="TKC01054.1"/>
    <property type="molecule type" value="Genomic_DNA"/>
</dbReference>
<feature type="domain" description="Lipoyl-binding" evidence="14">
    <location>
        <begin position="2"/>
        <end position="76"/>
    </location>
</feature>
<evidence type="ECO:0000259" key="14">
    <source>
        <dbReference type="PROSITE" id="PS50968"/>
    </source>
</evidence>
<evidence type="ECO:0000313" key="16">
    <source>
        <dbReference type="EMBL" id="TKC01054.1"/>
    </source>
</evidence>
<comment type="catalytic activity">
    <reaction evidence="11 12">
        <text>N(6)-[(R)-dihydrolipoyl]-L-lysyl-[protein] + succinyl-CoA = N(6)-[(R)-S(8)-succinyldihydrolipoyl]-L-lysyl-[protein] + CoA</text>
        <dbReference type="Rhea" id="RHEA:15213"/>
        <dbReference type="Rhea" id="RHEA-COMP:10475"/>
        <dbReference type="Rhea" id="RHEA-COMP:20092"/>
        <dbReference type="ChEBI" id="CHEBI:57287"/>
        <dbReference type="ChEBI" id="CHEBI:57292"/>
        <dbReference type="ChEBI" id="CHEBI:83100"/>
        <dbReference type="ChEBI" id="CHEBI:83120"/>
        <dbReference type="EC" id="2.3.1.61"/>
    </reaction>
</comment>
<dbReference type="Proteomes" id="UP000308181">
    <property type="component" value="Unassembled WGS sequence"/>
</dbReference>
<dbReference type="PROSITE" id="PS50968">
    <property type="entry name" value="BIOTINYL_LIPOYL"/>
    <property type="match status" value="2"/>
</dbReference>
<keyword evidence="9 12" id="KW-0450">Lipoyl</keyword>
<comment type="function">
    <text evidence="2 12">E2 component of the 2-oxoglutarate dehydrogenase (OGDH) complex which catalyzes the second step in the conversion of 2-oxoglutarate to succinyl-CoA and CO(2).</text>
</comment>
<dbReference type="NCBIfam" id="TIGR01347">
    <property type="entry name" value="sucB"/>
    <property type="match status" value="1"/>
</dbReference>
<evidence type="ECO:0000256" key="11">
    <source>
        <dbReference type="ARBA" id="ARBA00052761"/>
    </source>
</evidence>
<evidence type="ECO:0000256" key="2">
    <source>
        <dbReference type="ARBA" id="ARBA00004052"/>
    </source>
</evidence>
<keyword evidence="17" id="KW-1185">Reference proteome</keyword>
<sequence length="509" mass="53559">MSLEVKVPAVGESITEVILSKWIKKDGDQVAMDEVIAELESDKATFELTAESAGTLKTIAKEGDTLAIGALVCKIEDGGNAAAPVQEEKAVAAAPAQETAAPQTSAATAIKEIKVPAVGESITEVTLTKWLKQNGESVAMDEVIAELESDKATFELPAEIAGILNTVAKEGDTLEIGALVATITVGAGAVSSPKTEEPKPAPVAADKLSVSYADKTPSPAAAKILAEKGVDAQQVSGTGIDGRITKDDAMKAQATPAKTESAPAKAAAPATPAISGERTERREKMSSLRKTIARRLVAVKNETAMLTTFNEVNMAPVMELRKKYKDQFKEKHGVGLGFMSFFTKAVTEALKDFPSVGAKIDGEEIVYSNFADISIAVSAPKGLVVPVIRNADTLSLAGIEKAVVALAVKARDNKLTLEEMTGGTFTITNGGVFGSMLSTPIINAPQSAILGMHNIVERPVAENGQVVIRPIMYVALSYDHRIIDGRESVGFLVRVKQLLEDPSRLLLGV</sequence>
<evidence type="ECO:0000256" key="9">
    <source>
        <dbReference type="ARBA" id="ARBA00022823"/>
    </source>
</evidence>
<dbReference type="UniPathway" id="UPA00868">
    <property type="reaction ID" value="UER00840"/>
</dbReference>
<comment type="pathway">
    <text evidence="3 12">Amino-acid degradation; L-lysine degradation via saccharopine pathway; glutaryl-CoA from L-lysine: step 6/6.</text>
</comment>